<evidence type="ECO:0000313" key="2">
    <source>
        <dbReference type="Proteomes" id="UP001348369"/>
    </source>
</evidence>
<organism evidence="1 2">
    <name type="scientific">Streptomyces scopuliridis</name>
    <dbReference type="NCBI Taxonomy" id="452529"/>
    <lineage>
        <taxon>Bacteria</taxon>
        <taxon>Bacillati</taxon>
        <taxon>Actinomycetota</taxon>
        <taxon>Actinomycetes</taxon>
        <taxon>Kitasatosporales</taxon>
        <taxon>Streptomycetaceae</taxon>
        <taxon>Streptomyces</taxon>
    </lineage>
</organism>
<sequence>MAWRGISSRDRGLQEFECLALEGGGKVGVLGEKPCLLGSPFTHQRDAWPAVFSDDLLEPGGVAGVNPEHLVSIMSFGREAARGLVFFGAAVELGGEVVVDREPALLVRDFGQELNKQGSARRGGLLLAAERDLGERFPAQTPAVGVSLPPMSKTSPPVRRPGSRATRPGHFIREDSHAQDHRFHLRDPRRLHRRPA</sequence>
<gene>
    <name evidence="1" type="ORF">OG835_00525</name>
</gene>
<accession>A0ACD4ZBM3</accession>
<reference evidence="1" key="1">
    <citation type="submission" date="2022-10" db="EMBL/GenBank/DDBJ databases">
        <title>The complete genomes of actinobacterial strains from the NBC collection.</title>
        <authorList>
            <person name="Joergensen T.S."/>
            <person name="Alvarez Arevalo M."/>
            <person name="Sterndorff E.B."/>
            <person name="Faurdal D."/>
            <person name="Vuksanovic O."/>
            <person name="Mourched A.-S."/>
            <person name="Charusanti P."/>
            <person name="Shaw S."/>
            <person name="Blin K."/>
            <person name="Weber T."/>
        </authorList>
    </citation>
    <scope>NUCLEOTIDE SEQUENCE</scope>
    <source>
        <strain evidence="1">NBC 01771</strain>
    </source>
</reference>
<dbReference type="EMBL" id="CP109109">
    <property type="protein sequence ID" value="WSB95669.1"/>
    <property type="molecule type" value="Genomic_DNA"/>
</dbReference>
<name>A0ACD4ZBM3_9ACTN</name>
<protein>
    <submittedName>
        <fullName evidence="1">Uncharacterized protein</fullName>
    </submittedName>
</protein>
<proteinExistence type="predicted"/>
<evidence type="ECO:0000313" key="1">
    <source>
        <dbReference type="EMBL" id="WSB95669.1"/>
    </source>
</evidence>
<dbReference type="Proteomes" id="UP001348369">
    <property type="component" value="Chromosome"/>
</dbReference>
<keyword evidence="2" id="KW-1185">Reference proteome</keyword>